<feature type="domain" description="4Fe-4S" evidence="5">
    <location>
        <begin position="19"/>
        <end position="78"/>
    </location>
</feature>
<accession>A0A7G9YG39</accession>
<organism evidence="6">
    <name type="scientific">Candidatus Methanogaster sp. ANME-2c ERB4</name>
    <dbReference type="NCBI Taxonomy" id="2759911"/>
    <lineage>
        <taxon>Archaea</taxon>
        <taxon>Methanobacteriati</taxon>
        <taxon>Methanobacteriota</taxon>
        <taxon>Stenosarchaea group</taxon>
        <taxon>Methanomicrobia</taxon>
        <taxon>Methanosarcinales</taxon>
        <taxon>ANME-2 cluster</taxon>
        <taxon>Candidatus Methanogasteraceae</taxon>
        <taxon>Candidatus Methanogaster</taxon>
    </lineage>
</organism>
<protein>
    <submittedName>
        <fullName evidence="6">Ion-translocating oxidoreductase complex subunit B</fullName>
    </submittedName>
</protein>
<dbReference type="Pfam" id="PF04060">
    <property type="entry name" value="FeS"/>
    <property type="match status" value="1"/>
</dbReference>
<dbReference type="InterPro" id="IPR051069">
    <property type="entry name" value="ACDS_complex_subunit"/>
</dbReference>
<evidence type="ECO:0000313" key="6">
    <source>
        <dbReference type="EMBL" id="QNO46973.1"/>
    </source>
</evidence>
<dbReference type="AlphaFoldDB" id="A0A7G9YG39"/>
<evidence type="ECO:0000256" key="1">
    <source>
        <dbReference type="ARBA" id="ARBA00022485"/>
    </source>
</evidence>
<evidence type="ECO:0000256" key="2">
    <source>
        <dbReference type="ARBA" id="ARBA00022723"/>
    </source>
</evidence>
<keyword evidence="3" id="KW-0408">Iron</keyword>
<dbReference type="GO" id="GO:0046872">
    <property type="term" value="F:metal ion binding"/>
    <property type="evidence" value="ECO:0007669"/>
    <property type="project" value="UniProtKB-KW"/>
</dbReference>
<dbReference type="GO" id="GO:0051539">
    <property type="term" value="F:4 iron, 4 sulfur cluster binding"/>
    <property type="evidence" value="ECO:0007669"/>
    <property type="project" value="UniProtKB-KW"/>
</dbReference>
<dbReference type="PANTHER" id="PTHR36214">
    <property type="match status" value="1"/>
</dbReference>
<dbReference type="EMBL" id="MT631236">
    <property type="protein sequence ID" value="QNO46973.1"/>
    <property type="molecule type" value="Genomic_DNA"/>
</dbReference>
<dbReference type="PANTHER" id="PTHR36214:SF3">
    <property type="entry name" value="ACETYL-COA DECARBONYLASE_SYNTHASE COMPLEX SUBUNIT GAMMA"/>
    <property type="match status" value="1"/>
</dbReference>
<keyword evidence="1" id="KW-0004">4Fe-4S</keyword>
<evidence type="ECO:0000259" key="5">
    <source>
        <dbReference type="PROSITE" id="PS51656"/>
    </source>
</evidence>
<reference evidence="6" key="1">
    <citation type="submission" date="2020-06" db="EMBL/GenBank/DDBJ databases">
        <title>Unique genomic features of the anaerobic methanotrophic archaea.</title>
        <authorList>
            <person name="Chadwick G.L."/>
            <person name="Skennerton C.T."/>
            <person name="Laso-Perez R."/>
            <person name="Leu A.O."/>
            <person name="Speth D.R."/>
            <person name="Yu H."/>
            <person name="Morgan-Lang C."/>
            <person name="Hatzenpichler R."/>
            <person name="Goudeau D."/>
            <person name="Malmstrom R."/>
            <person name="Brazelton W.J."/>
            <person name="Woyke T."/>
            <person name="Hallam S.J."/>
            <person name="Tyson G.W."/>
            <person name="Wegener G."/>
            <person name="Boetius A."/>
            <person name="Orphan V."/>
        </authorList>
    </citation>
    <scope>NUCLEOTIDE SEQUENCE</scope>
</reference>
<keyword evidence="2" id="KW-0479">Metal-binding</keyword>
<evidence type="ECO:0000256" key="4">
    <source>
        <dbReference type="ARBA" id="ARBA00023014"/>
    </source>
</evidence>
<proteinExistence type="predicted"/>
<keyword evidence="4" id="KW-0411">Iron-sulfur</keyword>
<sequence length="243" mass="26965">MVVESIPTHKHNPPTIRGRGQAMKRQIYRQLPGFNCGECGYMNCTQFAAALVAGEAKTTGCLFLLQDRFKESNEQVNEILSGKTWEEVKDAEDTEEEAEIIGLIDHLAADFVLSPLRGEPSCREDLHPFDIEIRAEIGDILRYRPWGCPITHFAEVLAVAHGIVTVHVVGPLHRLGSEIEWKDAGLCMVVGFEGVVTRGDMPDVGATVRFLPEHCMMGKVHAGVIVHSEGDRVRIEGIDLKVW</sequence>
<gene>
    <name evidence="6" type="primary">rsxB</name>
    <name evidence="6" type="ORF">CLAIAILK_00035</name>
</gene>
<name>A0A7G9YG39_9EURY</name>
<dbReference type="InterPro" id="IPR007202">
    <property type="entry name" value="4Fe-4S_dom"/>
</dbReference>
<dbReference type="Gene3D" id="1.10.15.40">
    <property type="entry name" value="Electron transport complex subunit B, putative Fe-S cluster"/>
    <property type="match status" value="1"/>
</dbReference>
<dbReference type="PROSITE" id="PS51656">
    <property type="entry name" value="4FE4S"/>
    <property type="match status" value="1"/>
</dbReference>
<evidence type="ECO:0000256" key="3">
    <source>
        <dbReference type="ARBA" id="ARBA00023004"/>
    </source>
</evidence>